<comment type="similarity">
    <text evidence="3">Belongs to the peptidase C56 family. HSP31-like subfamily.</text>
</comment>
<keyword evidence="2" id="KW-0456">Lyase</keyword>
<dbReference type="GO" id="GO:0008233">
    <property type="term" value="F:peptidase activity"/>
    <property type="evidence" value="ECO:0007669"/>
    <property type="project" value="UniProtKB-KW"/>
</dbReference>
<evidence type="ECO:0000256" key="2">
    <source>
        <dbReference type="ARBA" id="ARBA00023239"/>
    </source>
</evidence>
<dbReference type="SUPFAM" id="SSF52317">
    <property type="entry name" value="Class I glutamine amidotransferase-like"/>
    <property type="match status" value="1"/>
</dbReference>
<dbReference type="Pfam" id="PF01965">
    <property type="entry name" value="DJ-1_PfpI"/>
    <property type="match status" value="1"/>
</dbReference>
<keyword evidence="6" id="KW-0378">Hydrolase</keyword>
<dbReference type="CDD" id="cd03141">
    <property type="entry name" value="GATase1_Hsp31_like"/>
    <property type="match status" value="1"/>
</dbReference>
<name>A0A2V3U629_9HYPH</name>
<evidence type="ECO:0000256" key="3">
    <source>
        <dbReference type="ARBA" id="ARBA00038493"/>
    </source>
</evidence>
<dbReference type="AlphaFoldDB" id="A0A2V3U629"/>
<evidence type="ECO:0000313" key="6">
    <source>
        <dbReference type="EMBL" id="PXW57948.1"/>
    </source>
</evidence>
<dbReference type="PANTHER" id="PTHR48094">
    <property type="entry name" value="PROTEIN/NUCLEIC ACID DEGLYCASE DJ-1-RELATED"/>
    <property type="match status" value="1"/>
</dbReference>
<gene>
    <name evidence="6" type="ORF">C7450_106120</name>
</gene>
<organism evidence="6 7">
    <name type="scientific">Chelatococcus asaccharovorans</name>
    <dbReference type="NCBI Taxonomy" id="28210"/>
    <lineage>
        <taxon>Bacteria</taxon>
        <taxon>Pseudomonadati</taxon>
        <taxon>Pseudomonadota</taxon>
        <taxon>Alphaproteobacteria</taxon>
        <taxon>Hyphomicrobiales</taxon>
        <taxon>Chelatococcaceae</taxon>
        <taxon>Chelatococcus</taxon>
    </lineage>
</organism>
<dbReference type="PANTHER" id="PTHR48094:SF11">
    <property type="entry name" value="GLUTATHIONE-INDEPENDENT GLYOXALASE HSP31-RELATED"/>
    <property type="match status" value="1"/>
</dbReference>
<reference evidence="6 7" key="1">
    <citation type="submission" date="2018-05" db="EMBL/GenBank/DDBJ databases">
        <title>Genomic Encyclopedia of Type Strains, Phase IV (KMG-IV): sequencing the most valuable type-strain genomes for metagenomic binning, comparative biology and taxonomic classification.</title>
        <authorList>
            <person name="Goeker M."/>
        </authorList>
    </citation>
    <scope>NUCLEOTIDE SEQUENCE [LARGE SCALE GENOMIC DNA]</scope>
    <source>
        <strain evidence="6 7">DSM 6462</strain>
    </source>
</reference>
<dbReference type="Gene3D" id="3.40.50.880">
    <property type="match status" value="1"/>
</dbReference>
<dbReference type="OrthoDB" id="9792284at2"/>
<protein>
    <submittedName>
        <fullName evidence="6">Putative intracellular protease/amidase</fullName>
    </submittedName>
</protein>
<dbReference type="GO" id="GO:0006508">
    <property type="term" value="P:proteolysis"/>
    <property type="evidence" value="ECO:0007669"/>
    <property type="project" value="UniProtKB-KW"/>
</dbReference>
<dbReference type="EMBL" id="QJJK01000006">
    <property type="protein sequence ID" value="PXW57948.1"/>
    <property type="molecule type" value="Genomic_DNA"/>
</dbReference>
<evidence type="ECO:0000313" key="7">
    <source>
        <dbReference type="Proteomes" id="UP000248021"/>
    </source>
</evidence>
<dbReference type="InterPro" id="IPR050325">
    <property type="entry name" value="Prot/Nucl_acid_deglycase"/>
</dbReference>
<feature type="domain" description="DJ-1/PfpI" evidence="5">
    <location>
        <begin position="28"/>
        <end position="218"/>
    </location>
</feature>
<dbReference type="GO" id="GO:0019243">
    <property type="term" value="P:methylglyoxal catabolic process to D-lactate via S-lactoyl-glutathione"/>
    <property type="evidence" value="ECO:0007669"/>
    <property type="project" value="TreeGrafter"/>
</dbReference>
<dbReference type="GO" id="GO:0005737">
    <property type="term" value="C:cytoplasm"/>
    <property type="evidence" value="ECO:0007669"/>
    <property type="project" value="TreeGrafter"/>
</dbReference>
<proteinExistence type="inferred from homology"/>
<sequence>MTQHVLFIVTNAAVIGPHNRKTGFFFAEVAHRFDVLDKAGVAIEFASPAGGWTPYDAYDENDPAQEAFLRSKAFRRLNHSRKLSEVDAADYDAILMPGGLGPMVDIARNPQVQQAVVRAWSTGKLVTAVCHGPCSLLGVDLGDGVPFVRGKKLTAFSRKEEYDYAREDVAYELEDALRAEGADYSSTDNWQPKVVVDGRLITGQNPASAGPLAKELLAALKKLAQEGCKGPPSGRCRSTAPEGLSPQARPRPVLEADWADRVYGTGGPNCMASSTAAD</sequence>
<dbReference type="GO" id="GO:0019172">
    <property type="term" value="F:glyoxalase III activity"/>
    <property type="evidence" value="ECO:0007669"/>
    <property type="project" value="TreeGrafter"/>
</dbReference>
<feature type="region of interest" description="Disordered" evidence="4">
    <location>
        <begin position="227"/>
        <end position="252"/>
    </location>
</feature>
<evidence type="ECO:0000259" key="5">
    <source>
        <dbReference type="Pfam" id="PF01965"/>
    </source>
</evidence>
<dbReference type="InterPro" id="IPR002818">
    <property type="entry name" value="DJ-1/PfpI"/>
</dbReference>
<evidence type="ECO:0000256" key="1">
    <source>
        <dbReference type="ARBA" id="ARBA00023016"/>
    </source>
</evidence>
<keyword evidence="1" id="KW-0346">Stress response</keyword>
<comment type="caution">
    <text evidence="6">The sequence shown here is derived from an EMBL/GenBank/DDBJ whole genome shotgun (WGS) entry which is preliminary data.</text>
</comment>
<evidence type="ECO:0000256" key="4">
    <source>
        <dbReference type="SAM" id="MobiDB-lite"/>
    </source>
</evidence>
<accession>A0A2V3U629</accession>
<dbReference type="Proteomes" id="UP000248021">
    <property type="component" value="Unassembled WGS sequence"/>
</dbReference>
<dbReference type="InterPro" id="IPR029062">
    <property type="entry name" value="Class_I_gatase-like"/>
</dbReference>
<keyword evidence="6" id="KW-0645">Protease</keyword>
<keyword evidence="7" id="KW-1185">Reference proteome</keyword>